<organism evidence="5 6">
    <name type="scientific">Bambusicola thoracicus</name>
    <name type="common">Chinese bamboo-partridge</name>
    <name type="synonym">Perdix thoracica</name>
    <dbReference type="NCBI Taxonomy" id="9083"/>
    <lineage>
        <taxon>Eukaryota</taxon>
        <taxon>Metazoa</taxon>
        <taxon>Chordata</taxon>
        <taxon>Craniata</taxon>
        <taxon>Vertebrata</taxon>
        <taxon>Euteleostomi</taxon>
        <taxon>Archelosauria</taxon>
        <taxon>Archosauria</taxon>
        <taxon>Dinosauria</taxon>
        <taxon>Saurischia</taxon>
        <taxon>Theropoda</taxon>
        <taxon>Coelurosauria</taxon>
        <taxon>Aves</taxon>
        <taxon>Neognathae</taxon>
        <taxon>Galloanserae</taxon>
        <taxon>Galliformes</taxon>
        <taxon>Phasianidae</taxon>
        <taxon>Perdicinae</taxon>
        <taxon>Bambusicola</taxon>
    </lineage>
</organism>
<protein>
    <recommendedName>
        <fullName evidence="4">EGF-like domain-containing protein</fullName>
    </recommendedName>
</protein>
<dbReference type="Pfam" id="PF07974">
    <property type="entry name" value="EGF_2"/>
    <property type="match status" value="1"/>
</dbReference>
<keyword evidence="1 3" id="KW-0245">EGF-like domain</keyword>
<evidence type="ECO:0000256" key="3">
    <source>
        <dbReference type="PROSITE-ProRule" id="PRU00076"/>
    </source>
</evidence>
<dbReference type="PROSITE" id="PS50026">
    <property type="entry name" value="EGF_3"/>
    <property type="match status" value="1"/>
</dbReference>
<proteinExistence type="predicted"/>
<dbReference type="InterPro" id="IPR000742">
    <property type="entry name" value="EGF"/>
</dbReference>
<name>A0A2P4SDE3_BAMTH</name>
<dbReference type="InterPro" id="IPR013111">
    <property type="entry name" value="EGF_extracell"/>
</dbReference>
<evidence type="ECO:0000313" key="5">
    <source>
        <dbReference type="EMBL" id="POI22137.1"/>
    </source>
</evidence>
<dbReference type="EMBL" id="PPHD01061356">
    <property type="protein sequence ID" value="POI22137.1"/>
    <property type="molecule type" value="Genomic_DNA"/>
</dbReference>
<comment type="caution">
    <text evidence="3">Lacks conserved residue(s) required for the propagation of feature annotation.</text>
</comment>
<reference evidence="5 6" key="1">
    <citation type="submission" date="2018-01" db="EMBL/GenBank/DDBJ databases">
        <title>Comparison of the Chinese Bamboo Partridge and Red Junglefowl genome sequences highlights the importance of demography in genome evolution.</title>
        <authorList>
            <person name="Tiley G.P."/>
            <person name="Kimball R.T."/>
            <person name="Braun E.L."/>
            <person name="Burleigh J.G."/>
        </authorList>
    </citation>
    <scope>NUCLEOTIDE SEQUENCE [LARGE SCALE GENOMIC DNA]</scope>
    <source>
        <strain evidence="5">RTK389</strain>
        <tissue evidence="5">Blood</tissue>
    </source>
</reference>
<dbReference type="OrthoDB" id="5951731at2759"/>
<dbReference type="GO" id="GO:0009897">
    <property type="term" value="C:external side of plasma membrane"/>
    <property type="evidence" value="ECO:0007669"/>
    <property type="project" value="TreeGrafter"/>
</dbReference>
<dbReference type="GO" id="GO:1990913">
    <property type="term" value="C:sperm head plasma membrane"/>
    <property type="evidence" value="ECO:0007669"/>
    <property type="project" value="TreeGrafter"/>
</dbReference>
<dbReference type="InterPro" id="IPR006586">
    <property type="entry name" value="ADAM_Cys-rich"/>
</dbReference>
<dbReference type="SMART" id="SM00608">
    <property type="entry name" value="ACR"/>
    <property type="match status" value="1"/>
</dbReference>
<sequence length="142" mass="15243">GETVVQTLLNNQLCWGLEFHLPFDTPDDGSVKDGTSCGTNKICINRTCVSAAFLNSDCTAKQCHGRGVCNNKNNCHCDFGWAPPDCKAKGFGGSIDSGPPPSYYGQPQELQIDPIKHQSQAASTQFIKTADEECLLSSSEPS</sequence>
<evidence type="ECO:0000256" key="1">
    <source>
        <dbReference type="ARBA" id="ARBA00022536"/>
    </source>
</evidence>
<comment type="caution">
    <text evidence="5">The sequence shown here is derived from an EMBL/GenBank/DDBJ whole genome shotgun (WGS) entry which is preliminary data.</text>
</comment>
<keyword evidence="2 3" id="KW-1015">Disulfide bond</keyword>
<feature type="domain" description="EGF-like" evidence="4">
    <location>
        <begin position="54"/>
        <end position="87"/>
    </location>
</feature>
<feature type="non-terminal residue" evidence="5">
    <location>
        <position position="1"/>
    </location>
</feature>
<dbReference type="PANTHER" id="PTHR11905:SF120">
    <property type="entry name" value="DISINTEGRIN AND METALLOPROTEINASE DOMAIN-CONTAINING PROTEIN 1A"/>
    <property type="match status" value="1"/>
</dbReference>
<accession>A0A2P4SDE3</accession>
<evidence type="ECO:0000313" key="6">
    <source>
        <dbReference type="Proteomes" id="UP000237246"/>
    </source>
</evidence>
<evidence type="ECO:0000256" key="2">
    <source>
        <dbReference type="ARBA" id="ARBA00023157"/>
    </source>
</evidence>
<keyword evidence="6" id="KW-1185">Reference proteome</keyword>
<dbReference type="AlphaFoldDB" id="A0A2P4SDE3"/>
<dbReference type="PANTHER" id="PTHR11905">
    <property type="entry name" value="ADAM A DISINTEGRIN AND METALLOPROTEASE DOMAIN"/>
    <property type="match status" value="1"/>
</dbReference>
<dbReference type="GO" id="GO:0008584">
    <property type="term" value="P:male gonad development"/>
    <property type="evidence" value="ECO:0007669"/>
    <property type="project" value="TreeGrafter"/>
</dbReference>
<feature type="disulfide bond" evidence="3">
    <location>
        <begin position="77"/>
        <end position="86"/>
    </location>
</feature>
<dbReference type="PROSITE" id="PS01186">
    <property type="entry name" value="EGF_2"/>
    <property type="match status" value="1"/>
</dbReference>
<evidence type="ECO:0000259" key="4">
    <source>
        <dbReference type="PROSITE" id="PS50026"/>
    </source>
</evidence>
<gene>
    <name evidence="5" type="ORF">CIB84_014116</name>
</gene>
<dbReference type="Proteomes" id="UP000237246">
    <property type="component" value="Unassembled WGS sequence"/>
</dbReference>